<evidence type="ECO:0000313" key="3">
    <source>
        <dbReference type="Proteomes" id="UP001267426"/>
    </source>
</evidence>
<protein>
    <submittedName>
        <fullName evidence="2">Uma2 family endonuclease</fullName>
    </submittedName>
</protein>
<gene>
    <name evidence="2" type="ORF">RM540_12030</name>
</gene>
<dbReference type="CDD" id="cd06260">
    <property type="entry name" value="DUF820-like"/>
    <property type="match status" value="1"/>
</dbReference>
<dbReference type="EMBL" id="JAVRHT010000029">
    <property type="protein sequence ID" value="MDT0632479.1"/>
    <property type="molecule type" value="Genomic_DNA"/>
</dbReference>
<reference evidence="2 3" key="1">
    <citation type="submission" date="2023-09" db="EMBL/GenBank/DDBJ databases">
        <authorList>
            <person name="Rey-Velasco X."/>
        </authorList>
    </citation>
    <scope>NUCLEOTIDE SEQUENCE [LARGE SCALE GENOMIC DNA]</scope>
    <source>
        <strain evidence="2 3">F394</strain>
    </source>
</reference>
<dbReference type="Pfam" id="PF05685">
    <property type="entry name" value="Uma2"/>
    <property type="match status" value="1"/>
</dbReference>
<name>A0ABU3BT68_9BACT</name>
<dbReference type="Gene3D" id="3.90.1570.10">
    <property type="entry name" value="tt1808, chain A"/>
    <property type="match status" value="1"/>
</dbReference>
<comment type="caution">
    <text evidence="2">The sequence shown here is derived from an EMBL/GenBank/DDBJ whole genome shotgun (WGS) entry which is preliminary data.</text>
</comment>
<proteinExistence type="predicted"/>
<dbReference type="InterPro" id="IPR011335">
    <property type="entry name" value="Restrct_endonuc-II-like"/>
</dbReference>
<sequence length="188" mass="20845">MPVSTARALTFTPEEYFDWEETQDVRHEYAAGKVHRLPAESSDHHLVVSNCIAFLGNEVDRSGRYVLSSGMRLQIHDARYVYADASVVFGPPALRDETRRVLLNPAVVVEVLSDRTAVYDRGEKFALYREVPSIHTVVWVDSTRRWAEVAAKTNGVWAVPAPVTGGAVRLPSLGVDLALDGLYHGVEV</sequence>
<keyword evidence="3" id="KW-1185">Reference proteome</keyword>
<accession>A0ABU3BT68</accession>
<evidence type="ECO:0000259" key="1">
    <source>
        <dbReference type="Pfam" id="PF05685"/>
    </source>
</evidence>
<dbReference type="RefSeq" id="WP_311664392.1">
    <property type="nucleotide sequence ID" value="NZ_JAVRHT010000029.1"/>
</dbReference>
<keyword evidence="2" id="KW-0540">Nuclease</keyword>
<dbReference type="Proteomes" id="UP001267426">
    <property type="component" value="Unassembled WGS sequence"/>
</dbReference>
<keyword evidence="2" id="KW-0255">Endonuclease</keyword>
<feature type="domain" description="Putative restriction endonuclease" evidence="1">
    <location>
        <begin position="13"/>
        <end position="171"/>
    </location>
</feature>
<evidence type="ECO:0000313" key="2">
    <source>
        <dbReference type="EMBL" id="MDT0632479.1"/>
    </source>
</evidence>
<dbReference type="GO" id="GO:0004519">
    <property type="term" value="F:endonuclease activity"/>
    <property type="evidence" value="ECO:0007669"/>
    <property type="project" value="UniProtKB-KW"/>
</dbReference>
<dbReference type="PANTHER" id="PTHR36558:SF1">
    <property type="entry name" value="RESTRICTION ENDONUCLEASE DOMAIN-CONTAINING PROTEIN-RELATED"/>
    <property type="match status" value="1"/>
</dbReference>
<dbReference type="SUPFAM" id="SSF52980">
    <property type="entry name" value="Restriction endonuclease-like"/>
    <property type="match status" value="1"/>
</dbReference>
<dbReference type="InterPro" id="IPR012296">
    <property type="entry name" value="Nuclease_put_TT1808"/>
</dbReference>
<organism evidence="2 3">
    <name type="scientific">Rubrivirga litoralis</name>
    <dbReference type="NCBI Taxonomy" id="3075598"/>
    <lineage>
        <taxon>Bacteria</taxon>
        <taxon>Pseudomonadati</taxon>
        <taxon>Rhodothermota</taxon>
        <taxon>Rhodothermia</taxon>
        <taxon>Rhodothermales</taxon>
        <taxon>Rubricoccaceae</taxon>
        <taxon>Rubrivirga</taxon>
    </lineage>
</organism>
<dbReference type="PANTHER" id="PTHR36558">
    <property type="entry name" value="GLR1098 PROTEIN"/>
    <property type="match status" value="1"/>
</dbReference>
<dbReference type="InterPro" id="IPR008538">
    <property type="entry name" value="Uma2"/>
</dbReference>
<keyword evidence="2" id="KW-0378">Hydrolase</keyword>